<dbReference type="EMBL" id="ML737701">
    <property type="protein sequence ID" value="KAE8362533.1"/>
    <property type="molecule type" value="Genomic_DNA"/>
</dbReference>
<dbReference type="AlphaFoldDB" id="A0A5N6ZZ29"/>
<name>A0A5N6ZZ29_9EURO</name>
<keyword evidence="2" id="KW-1185">Reference proteome</keyword>
<dbReference type="Proteomes" id="UP000326268">
    <property type="component" value="Unassembled WGS sequence"/>
</dbReference>
<protein>
    <submittedName>
        <fullName evidence="1">Uncharacterized protein</fullName>
    </submittedName>
</protein>
<dbReference type="GeneID" id="43657351"/>
<proteinExistence type="predicted"/>
<evidence type="ECO:0000313" key="2">
    <source>
        <dbReference type="Proteomes" id="UP000326268"/>
    </source>
</evidence>
<organism evidence="1 2">
    <name type="scientific">Aspergillus caelatus</name>
    <dbReference type="NCBI Taxonomy" id="61420"/>
    <lineage>
        <taxon>Eukaryota</taxon>
        <taxon>Fungi</taxon>
        <taxon>Dikarya</taxon>
        <taxon>Ascomycota</taxon>
        <taxon>Pezizomycotina</taxon>
        <taxon>Eurotiomycetes</taxon>
        <taxon>Eurotiomycetidae</taxon>
        <taxon>Eurotiales</taxon>
        <taxon>Aspergillaceae</taxon>
        <taxon>Aspergillus</taxon>
        <taxon>Aspergillus subgen. Circumdati</taxon>
    </lineage>
</organism>
<gene>
    <name evidence="1" type="ORF">BDV27DRAFT_159677</name>
</gene>
<sequence length="173" mass="19663">MAKEKMDARADVGGKKDEIGKMLDWFCLWWYDKSTKGGQRSRHIDYLVSRGMLAVQKLTSAPMPIVRAMVVTSDSEYKGKKSILFGLNESDFCEERGGDEGGSIKRQPAEDNSDDECLGHCNFGWPWAIGNDNTGWRWDVDLPVNDELRNRGYVFWYKARLLNVTSSSLLVTQ</sequence>
<reference evidence="1 2" key="1">
    <citation type="submission" date="2019-04" db="EMBL/GenBank/DDBJ databases">
        <title>Friends and foes A comparative genomics studyof 23 Aspergillus species from section Flavi.</title>
        <authorList>
            <consortium name="DOE Joint Genome Institute"/>
            <person name="Kjaerbolling I."/>
            <person name="Vesth T."/>
            <person name="Frisvad J.C."/>
            <person name="Nybo J.L."/>
            <person name="Theobald S."/>
            <person name="Kildgaard S."/>
            <person name="Isbrandt T."/>
            <person name="Kuo A."/>
            <person name="Sato A."/>
            <person name="Lyhne E.K."/>
            <person name="Kogle M.E."/>
            <person name="Wiebenga A."/>
            <person name="Kun R.S."/>
            <person name="Lubbers R.J."/>
            <person name="Makela M.R."/>
            <person name="Barry K."/>
            <person name="Chovatia M."/>
            <person name="Clum A."/>
            <person name="Daum C."/>
            <person name="Haridas S."/>
            <person name="He G."/>
            <person name="LaButti K."/>
            <person name="Lipzen A."/>
            <person name="Mondo S."/>
            <person name="Riley R."/>
            <person name="Salamov A."/>
            <person name="Simmons B.A."/>
            <person name="Magnuson J.K."/>
            <person name="Henrissat B."/>
            <person name="Mortensen U.H."/>
            <person name="Larsen T.O."/>
            <person name="Devries R.P."/>
            <person name="Grigoriev I.V."/>
            <person name="Machida M."/>
            <person name="Baker S.E."/>
            <person name="Andersen M.R."/>
        </authorList>
    </citation>
    <scope>NUCLEOTIDE SEQUENCE [LARGE SCALE GENOMIC DNA]</scope>
    <source>
        <strain evidence="1 2">CBS 763.97</strain>
    </source>
</reference>
<evidence type="ECO:0000313" key="1">
    <source>
        <dbReference type="EMBL" id="KAE8362533.1"/>
    </source>
</evidence>
<accession>A0A5N6ZZ29</accession>
<dbReference type="OrthoDB" id="5304511at2759"/>
<dbReference type="RefSeq" id="XP_031925614.1">
    <property type="nucleotide sequence ID" value="XM_032072905.1"/>
</dbReference>